<dbReference type="InterPro" id="IPR022061">
    <property type="entry name" value="DUF3617"/>
</dbReference>
<dbReference type="EMBL" id="CP002083">
    <property type="protein sequence ID" value="ADJ22622.1"/>
    <property type="molecule type" value="Genomic_DNA"/>
</dbReference>
<keyword evidence="1" id="KW-0732">Signal</keyword>
<organism evidence="2 3">
    <name type="scientific">Hyphomicrobium denitrificans (strain ATCC 51888 / DSM 1869 / NCIMB 11706 / TK 0415)</name>
    <dbReference type="NCBI Taxonomy" id="582899"/>
    <lineage>
        <taxon>Bacteria</taxon>
        <taxon>Pseudomonadati</taxon>
        <taxon>Pseudomonadota</taxon>
        <taxon>Alphaproteobacteria</taxon>
        <taxon>Hyphomicrobiales</taxon>
        <taxon>Hyphomicrobiaceae</taxon>
        <taxon>Hyphomicrobium</taxon>
    </lineage>
</organism>
<dbReference type="Proteomes" id="UP000002033">
    <property type="component" value="Chromosome"/>
</dbReference>
<reference evidence="3" key="1">
    <citation type="journal article" date="2011" name="J. Bacteriol.">
        <title>Genome sequences of eight morphologically diverse alphaproteobacteria.</title>
        <authorList>
            <consortium name="US DOE Joint Genome Institute"/>
            <person name="Brown P.J."/>
            <person name="Kysela D.T."/>
            <person name="Buechlein A."/>
            <person name="Hemmerich C."/>
            <person name="Brun Y.V."/>
        </authorList>
    </citation>
    <scope>NUCLEOTIDE SEQUENCE [LARGE SCALE GENOMIC DNA]</scope>
    <source>
        <strain evidence="3">ATCC 51888 / DSM 1869 / NCIB 11706 / TK 0415</strain>
    </source>
</reference>
<accession>D8JTR0</accession>
<feature type="chain" id="PRO_5003116354" description="DUF3617 family protein" evidence="1">
    <location>
        <begin position="19"/>
        <end position="143"/>
    </location>
</feature>
<dbReference type="HOGENOM" id="CLU_147342_0_0_5"/>
<dbReference type="OrthoDB" id="7932393at2"/>
<dbReference type="eggNOG" id="ENOG503340D">
    <property type="taxonomic scope" value="Bacteria"/>
</dbReference>
<evidence type="ECO:0000256" key="1">
    <source>
        <dbReference type="SAM" id="SignalP"/>
    </source>
</evidence>
<dbReference type="KEGG" id="hdn:Hden_0805"/>
<sequence precursor="true">MRTRLLLALLVTPTGALADQDSNLQSGEYEVQMPLELPHVEDMNVQRAAKVCITETGTHGIVVLSENNPLVRCPAQNIKESAGELTFDLICEGHNQAVASAKFKLYRERFDGAFNMKMGGKNMTMTERQSGKRVGDCANQPRS</sequence>
<protein>
    <recommendedName>
        <fullName evidence="4">DUF3617 family protein</fullName>
    </recommendedName>
</protein>
<keyword evidence="3" id="KW-1185">Reference proteome</keyword>
<proteinExistence type="predicted"/>
<evidence type="ECO:0000313" key="2">
    <source>
        <dbReference type="EMBL" id="ADJ22622.1"/>
    </source>
</evidence>
<dbReference type="Pfam" id="PF12276">
    <property type="entry name" value="DUF3617"/>
    <property type="match status" value="1"/>
</dbReference>
<dbReference type="AlphaFoldDB" id="D8JTR0"/>
<name>D8JTR0_HYPDA</name>
<evidence type="ECO:0008006" key="4">
    <source>
        <dbReference type="Google" id="ProtNLM"/>
    </source>
</evidence>
<gene>
    <name evidence="2" type="ordered locus">Hden_0805</name>
</gene>
<feature type="signal peptide" evidence="1">
    <location>
        <begin position="1"/>
        <end position="18"/>
    </location>
</feature>
<evidence type="ECO:0000313" key="3">
    <source>
        <dbReference type="Proteomes" id="UP000002033"/>
    </source>
</evidence>